<keyword evidence="1" id="KW-0378">Hydrolase</keyword>
<dbReference type="Pfam" id="PF00702">
    <property type="entry name" value="Hydrolase"/>
    <property type="match status" value="1"/>
</dbReference>
<dbReference type="InterPro" id="IPR023198">
    <property type="entry name" value="PGP-like_dom2"/>
</dbReference>
<reference evidence="1 2" key="1">
    <citation type="submission" date="2020-08" db="EMBL/GenBank/DDBJ databases">
        <title>Genomic Encyclopedia of Type Strains, Phase III (KMG-III): the genomes of soil and plant-associated and newly described type strains.</title>
        <authorList>
            <person name="Whitman W."/>
        </authorList>
    </citation>
    <scope>NUCLEOTIDE SEQUENCE [LARGE SCALE GENOMIC DNA]</scope>
    <source>
        <strain evidence="1 2">CECT 8305</strain>
    </source>
</reference>
<dbReference type="RefSeq" id="WP_184568659.1">
    <property type="nucleotide sequence ID" value="NZ_JACHJL010000001.1"/>
</dbReference>
<evidence type="ECO:0000313" key="1">
    <source>
        <dbReference type="EMBL" id="MBB5933328.1"/>
    </source>
</evidence>
<dbReference type="PANTHER" id="PTHR43434">
    <property type="entry name" value="PHOSPHOGLYCOLATE PHOSPHATASE"/>
    <property type="match status" value="1"/>
</dbReference>
<evidence type="ECO:0000313" key="2">
    <source>
        <dbReference type="Proteomes" id="UP000588098"/>
    </source>
</evidence>
<dbReference type="Gene3D" id="3.40.50.1000">
    <property type="entry name" value="HAD superfamily/HAD-like"/>
    <property type="match status" value="1"/>
</dbReference>
<organism evidence="1 2">
    <name type="scientific">Streptomyces zagrosensis</name>
    <dbReference type="NCBI Taxonomy" id="1042984"/>
    <lineage>
        <taxon>Bacteria</taxon>
        <taxon>Bacillati</taxon>
        <taxon>Actinomycetota</taxon>
        <taxon>Actinomycetes</taxon>
        <taxon>Kitasatosporales</taxon>
        <taxon>Streptomycetaceae</taxon>
        <taxon>Streptomyces</taxon>
    </lineage>
</organism>
<dbReference type="EMBL" id="JACHJL010000001">
    <property type="protein sequence ID" value="MBB5933328.1"/>
    <property type="molecule type" value="Genomic_DNA"/>
</dbReference>
<name>A0A7W9Q514_9ACTN</name>
<keyword evidence="2" id="KW-1185">Reference proteome</keyword>
<sequence length="225" mass="23889">MTEGLLVLWDIDHTLVETRGVGRELWATAFHEVTGVEMREQVSIDGLTEPVIVRETARLHGVRYSRKLFEEFARALGAAHLRHVTAMRERGRALPGALPLLAALADCRGVRQTVVTGNIRSAAEVKLAAFGLGRFLDLNVAAFGEDADERPGLVSRALERADVPPSRAVLLGDTRADVQGGLALGVRVIGVATGRTGVDDLTAAGASAAVADLVDTDGLLRLITA</sequence>
<protein>
    <submittedName>
        <fullName evidence="1">Phosphoglycolate phosphatase-like HAD superfamily hydrolase</fullName>
    </submittedName>
</protein>
<accession>A0A7W9Q514</accession>
<dbReference type="InterPro" id="IPR023214">
    <property type="entry name" value="HAD_sf"/>
</dbReference>
<dbReference type="SFLD" id="SFLDS00003">
    <property type="entry name" value="Haloacid_Dehalogenase"/>
    <property type="match status" value="1"/>
</dbReference>
<dbReference type="SUPFAM" id="SSF56784">
    <property type="entry name" value="HAD-like"/>
    <property type="match status" value="1"/>
</dbReference>
<dbReference type="Gene3D" id="1.10.150.240">
    <property type="entry name" value="Putative phosphatase, domain 2"/>
    <property type="match status" value="1"/>
</dbReference>
<dbReference type="InterPro" id="IPR050155">
    <property type="entry name" value="HAD-like_hydrolase_sf"/>
</dbReference>
<dbReference type="Proteomes" id="UP000588098">
    <property type="component" value="Unassembled WGS sequence"/>
</dbReference>
<dbReference type="AlphaFoldDB" id="A0A7W9Q514"/>
<dbReference type="PANTHER" id="PTHR43434:SF1">
    <property type="entry name" value="PHOSPHOGLYCOLATE PHOSPHATASE"/>
    <property type="match status" value="1"/>
</dbReference>
<dbReference type="SFLD" id="SFLDG01129">
    <property type="entry name" value="C1.5:_HAD__Beta-PGM__Phosphata"/>
    <property type="match status" value="1"/>
</dbReference>
<dbReference type="InterPro" id="IPR036412">
    <property type="entry name" value="HAD-like_sf"/>
</dbReference>
<proteinExistence type="predicted"/>
<gene>
    <name evidence="1" type="ORF">FHS42_000346</name>
</gene>
<dbReference type="GO" id="GO:0008967">
    <property type="term" value="F:phosphoglycolate phosphatase activity"/>
    <property type="evidence" value="ECO:0007669"/>
    <property type="project" value="TreeGrafter"/>
</dbReference>
<comment type="caution">
    <text evidence="1">The sequence shown here is derived from an EMBL/GenBank/DDBJ whole genome shotgun (WGS) entry which is preliminary data.</text>
</comment>
<dbReference type="GO" id="GO:0006281">
    <property type="term" value="P:DNA repair"/>
    <property type="evidence" value="ECO:0007669"/>
    <property type="project" value="TreeGrafter"/>
</dbReference>